<dbReference type="SUPFAM" id="SSF63380">
    <property type="entry name" value="Riboflavin synthase domain-like"/>
    <property type="match status" value="1"/>
</dbReference>
<evidence type="ECO:0000256" key="5">
    <source>
        <dbReference type="ARBA" id="ARBA00022827"/>
    </source>
</evidence>
<dbReference type="InterPro" id="IPR017938">
    <property type="entry name" value="Riboflavin_synthase-like_b-brl"/>
</dbReference>
<dbReference type="InterPro" id="IPR017927">
    <property type="entry name" value="FAD-bd_FR_type"/>
</dbReference>
<evidence type="ECO:0000256" key="3">
    <source>
        <dbReference type="ARBA" id="ARBA00022714"/>
    </source>
</evidence>
<dbReference type="SUPFAM" id="SSF52343">
    <property type="entry name" value="Ferredoxin reductase-like, C-terminal NADP-linked domain"/>
    <property type="match status" value="1"/>
</dbReference>
<dbReference type="Gene3D" id="2.10.240.10">
    <property type="entry name" value="Dihydroorotate dehydrogenase, electron transfer subunit"/>
    <property type="match status" value="1"/>
</dbReference>
<accession>A0A0F9W447</accession>
<dbReference type="InterPro" id="IPR001433">
    <property type="entry name" value="OxRdtase_FAD/NAD-bd"/>
</dbReference>
<dbReference type="InterPro" id="IPR039261">
    <property type="entry name" value="FNR_nucleotide-bd"/>
</dbReference>
<name>A0A0F9W447_9ZZZZ</name>
<evidence type="ECO:0000256" key="1">
    <source>
        <dbReference type="ARBA" id="ARBA00022448"/>
    </source>
</evidence>
<comment type="cofactor">
    <cofactor evidence="9">
        <name>[2Fe-2S] cluster</name>
        <dbReference type="ChEBI" id="CHEBI:190135"/>
    </cofactor>
</comment>
<keyword evidence="6" id="KW-0249">Electron transport</keyword>
<dbReference type="GO" id="GO:0051537">
    <property type="term" value="F:2 iron, 2 sulfur cluster binding"/>
    <property type="evidence" value="ECO:0007669"/>
    <property type="project" value="UniProtKB-KW"/>
</dbReference>
<sequence length="267" mass="29137">MENIYTAAAATVLDITAHTDTERSFRLATDIQASPGQFVMVSLPHAGEAPIAISEIGATDISITVRNVGKVTSGLFRLRPGDRLFVRGPYGVGFPLDLFEGGRLLVIAGGSGLAAVKPLVEHYLQTSRLHRLKQLDVLVGFRSPKHVLFKDHLKHWARDCGVVVTVDTTEDETESWAGGIGFVVSYIKTVGNIGPGTSAVLTGPPLMMGNAVKELVRHQVQEDRIWLSFERHMKCGVGKCGHCRIRDKYVCVDGPVFSYVEARELID</sequence>
<dbReference type="EMBL" id="LAZR01000003">
    <property type="protein sequence ID" value="KKO11145.1"/>
    <property type="molecule type" value="Genomic_DNA"/>
</dbReference>
<dbReference type="GO" id="GO:0006221">
    <property type="term" value="P:pyrimidine nucleotide biosynthetic process"/>
    <property type="evidence" value="ECO:0007669"/>
    <property type="project" value="InterPro"/>
</dbReference>
<dbReference type="InterPro" id="IPR008333">
    <property type="entry name" value="Cbr1-like_FAD-bd_dom"/>
</dbReference>
<dbReference type="InterPro" id="IPR012165">
    <property type="entry name" value="Cyt_c3_hydrogenase_gsu"/>
</dbReference>
<evidence type="ECO:0000256" key="9">
    <source>
        <dbReference type="ARBA" id="ARBA00034078"/>
    </source>
</evidence>
<dbReference type="Pfam" id="PF00970">
    <property type="entry name" value="FAD_binding_6"/>
    <property type="match status" value="1"/>
</dbReference>
<reference evidence="11" key="1">
    <citation type="journal article" date="2015" name="Nature">
        <title>Complex archaea that bridge the gap between prokaryotes and eukaryotes.</title>
        <authorList>
            <person name="Spang A."/>
            <person name="Saw J.H."/>
            <person name="Jorgensen S.L."/>
            <person name="Zaremba-Niedzwiedzka K."/>
            <person name="Martijn J."/>
            <person name="Lind A.E."/>
            <person name="van Eijk R."/>
            <person name="Schleper C."/>
            <person name="Guy L."/>
            <person name="Ettema T.J."/>
        </authorList>
    </citation>
    <scope>NUCLEOTIDE SEQUENCE</scope>
</reference>
<comment type="caution">
    <text evidence="11">The sequence shown here is derived from an EMBL/GenBank/DDBJ whole genome shotgun (WGS) entry which is preliminary data.</text>
</comment>
<dbReference type="Gene3D" id="2.40.30.10">
    <property type="entry name" value="Translation factors"/>
    <property type="match status" value="1"/>
</dbReference>
<dbReference type="PIRSF" id="PIRSF006816">
    <property type="entry name" value="Cyc3_hyd_g"/>
    <property type="match status" value="1"/>
</dbReference>
<dbReference type="Pfam" id="PF10418">
    <property type="entry name" value="DHODB_Fe-S_bind"/>
    <property type="match status" value="1"/>
</dbReference>
<keyword evidence="7" id="KW-0408">Iron</keyword>
<evidence type="ECO:0000256" key="2">
    <source>
        <dbReference type="ARBA" id="ARBA00022630"/>
    </source>
</evidence>
<organism evidence="11">
    <name type="scientific">marine sediment metagenome</name>
    <dbReference type="NCBI Taxonomy" id="412755"/>
    <lineage>
        <taxon>unclassified sequences</taxon>
        <taxon>metagenomes</taxon>
        <taxon>ecological metagenomes</taxon>
    </lineage>
</organism>
<dbReference type="InterPro" id="IPR037117">
    <property type="entry name" value="Dihydroorotate_DH_ele_sf"/>
</dbReference>
<dbReference type="PRINTS" id="PR00410">
    <property type="entry name" value="PHEHYDRXLASE"/>
</dbReference>
<keyword evidence="5" id="KW-0274">FAD</keyword>
<evidence type="ECO:0000259" key="10">
    <source>
        <dbReference type="PROSITE" id="PS51384"/>
    </source>
</evidence>
<keyword evidence="3" id="KW-0001">2Fe-2S</keyword>
<evidence type="ECO:0000313" key="11">
    <source>
        <dbReference type="EMBL" id="KKO11145.1"/>
    </source>
</evidence>
<dbReference type="PROSITE" id="PS51384">
    <property type="entry name" value="FAD_FR"/>
    <property type="match status" value="1"/>
</dbReference>
<protein>
    <recommendedName>
        <fullName evidence="10">FAD-binding FR-type domain-containing protein</fullName>
    </recommendedName>
</protein>
<dbReference type="CDD" id="cd06221">
    <property type="entry name" value="sulfite_reductase_like"/>
    <property type="match status" value="1"/>
</dbReference>
<evidence type="ECO:0000256" key="4">
    <source>
        <dbReference type="ARBA" id="ARBA00022723"/>
    </source>
</evidence>
<evidence type="ECO:0000256" key="7">
    <source>
        <dbReference type="ARBA" id="ARBA00023004"/>
    </source>
</evidence>
<proteinExistence type="predicted"/>
<evidence type="ECO:0000256" key="6">
    <source>
        <dbReference type="ARBA" id="ARBA00022982"/>
    </source>
</evidence>
<evidence type="ECO:0000256" key="8">
    <source>
        <dbReference type="ARBA" id="ARBA00023014"/>
    </source>
</evidence>
<dbReference type="Gene3D" id="3.40.50.80">
    <property type="entry name" value="Nucleotide-binding domain of ferredoxin-NADP reductase (FNR) module"/>
    <property type="match status" value="1"/>
</dbReference>
<dbReference type="AlphaFoldDB" id="A0A0F9W447"/>
<feature type="domain" description="FAD-binding FR-type" evidence="10">
    <location>
        <begin position="5"/>
        <end position="96"/>
    </location>
</feature>
<dbReference type="Pfam" id="PF00175">
    <property type="entry name" value="NAD_binding_1"/>
    <property type="match status" value="1"/>
</dbReference>
<dbReference type="GO" id="GO:0050660">
    <property type="term" value="F:flavin adenine dinucleotide binding"/>
    <property type="evidence" value="ECO:0007669"/>
    <property type="project" value="InterPro"/>
</dbReference>
<dbReference type="PANTHER" id="PTHR43513:SF1">
    <property type="entry name" value="ANAEROBIC SULFITE REDUCTASE SUBUNIT B"/>
    <property type="match status" value="1"/>
</dbReference>
<gene>
    <name evidence="11" type="ORF">LCGC14_0016210</name>
</gene>
<keyword evidence="1" id="KW-0813">Transport</keyword>
<keyword evidence="8" id="KW-0411">Iron-sulfur</keyword>
<dbReference type="InterPro" id="IPR050353">
    <property type="entry name" value="PyrK_electron_transfer"/>
</dbReference>
<dbReference type="InterPro" id="IPR019480">
    <property type="entry name" value="Dihydroorotate_DH_Fe-S-bd"/>
</dbReference>
<dbReference type="PANTHER" id="PTHR43513">
    <property type="entry name" value="DIHYDROOROTATE DEHYDROGENASE B (NAD(+)), ELECTRON TRANSFER SUBUNIT"/>
    <property type="match status" value="1"/>
</dbReference>
<keyword evidence="2" id="KW-0285">Flavoprotein</keyword>
<keyword evidence="4" id="KW-0479">Metal-binding</keyword>
<dbReference type="GO" id="GO:0016491">
    <property type="term" value="F:oxidoreductase activity"/>
    <property type="evidence" value="ECO:0007669"/>
    <property type="project" value="InterPro"/>
</dbReference>
<dbReference type="GO" id="GO:0046872">
    <property type="term" value="F:metal ion binding"/>
    <property type="evidence" value="ECO:0007669"/>
    <property type="project" value="UniProtKB-KW"/>
</dbReference>